<protein>
    <submittedName>
        <fullName evidence="1">Nucleoside-diphosphate-sugar epimerase</fullName>
    </submittedName>
</protein>
<reference evidence="1" key="1">
    <citation type="journal article" date="2023" name="Mol. Phylogenet. Evol.">
        <title>Genome-scale phylogeny and comparative genomics of the fungal order Sordariales.</title>
        <authorList>
            <person name="Hensen N."/>
            <person name="Bonometti L."/>
            <person name="Westerberg I."/>
            <person name="Brannstrom I.O."/>
            <person name="Guillou S."/>
            <person name="Cros-Aarteil S."/>
            <person name="Calhoun S."/>
            <person name="Haridas S."/>
            <person name="Kuo A."/>
            <person name="Mondo S."/>
            <person name="Pangilinan J."/>
            <person name="Riley R."/>
            <person name="LaButti K."/>
            <person name="Andreopoulos B."/>
            <person name="Lipzen A."/>
            <person name="Chen C."/>
            <person name="Yan M."/>
            <person name="Daum C."/>
            <person name="Ng V."/>
            <person name="Clum A."/>
            <person name="Steindorff A."/>
            <person name="Ohm R.A."/>
            <person name="Martin F."/>
            <person name="Silar P."/>
            <person name="Natvig D.O."/>
            <person name="Lalanne C."/>
            <person name="Gautier V."/>
            <person name="Ament-Velasquez S.L."/>
            <person name="Kruys A."/>
            <person name="Hutchinson M.I."/>
            <person name="Powell A.J."/>
            <person name="Barry K."/>
            <person name="Miller A.N."/>
            <person name="Grigoriev I.V."/>
            <person name="Debuchy R."/>
            <person name="Gladieux P."/>
            <person name="Hiltunen Thoren M."/>
            <person name="Johannesson H."/>
        </authorList>
    </citation>
    <scope>NUCLEOTIDE SEQUENCE</scope>
    <source>
        <strain evidence="1">PSN293</strain>
    </source>
</reference>
<dbReference type="SUPFAM" id="SSF51735">
    <property type="entry name" value="NAD(P)-binding Rossmann-fold domains"/>
    <property type="match status" value="1"/>
</dbReference>
<organism evidence="1 2">
    <name type="scientific">Rhypophila decipiens</name>
    <dbReference type="NCBI Taxonomy" id="261697"/>
    <lineage>
        <taxon>Eukaryota</taxon>
        <taxon>Fungi</taxon>
        <taxon>Dikarya</taxon>
        <taxon>Ascomycota</taxon>
        <taxon>Pezizomycotina</taxon>
        <taxon>Sordariomycetes</taxon>
        <taxon>Sordariomycetidae</taxon>
        <taxon>Sordariales</taxon>
        <taxon>Naviculisporaceae</taxon>
        <taxon>Rhypophila</taxon>
    </lineage>
</organism>
<sequence length="260" mass="29051">MHLILTGATGLVGSGVLDVMIKMKDVTKISILSRRPVQMAEDVKDPRVNVILHQDFNQYPKELLDQLKDAEGCVWALGISQTKVNAEDYTKITKDYALNFCRAFQQAHSQSNKPFNFVYVSGYGSTFTPRFWTPFYGKVKGETELELAAMRRENSLFKSMTARPNVIDPHQHPEILPYLPSDTPAMKPSLGLIVKFASQCAKWAHSPTQPLGKVLTELAMGRLDGQIEKEVGEKKGGVERLDGRFVVLENSALRRLAGLD</sequence>
<proteinExistence type="predicted"/>
<dbReference type="Gene3D" id="3.40.50.720">
    <property type="entry name" value="NAD(P)-binding Rossmann-like Domain"/>
    <property type="match status" value="1"/>
</dbReference>
<accession>A0AAN6XY86</accession>
<name>A0AAN6XY86_9PEZI</name>
<gene>
    <name evidence="1" type="ORF">QBC37DRAFT_475814</name>
</gene>
<dbReference type="EMBL" id="MU858226">
    <property type="protein sequence ID" value="KAK4208845.1"/>
    <property type="molecule type" value="Genomic_DNA"/>
</dbReference>
<evidence type="ECO:0000313" key="2">
    <source>
        <dbReference type="Proteomes" id="UP001301769"/>
    </source>
</evidence>
<dbReference type="Proteomes" id="UP001301769">
    <property type="component" value="Unassembled WGS sequence"/>
</dbReference>
<dbReference type="PANTHER" id="PTHR14097">
    <property type="entry name" value="OXIDOREDUCTASE HTATIP2"/>
    <property type="match status" value="1"/>
</dbReference>
<dbReference type="InterPro" id="IPR036291">
    <property type="entry name" value="NAD(P)-bd_dom_sf"/>
</dbReference>
<keyword evidence="2" id="KW-1185">Reference proteome</keyword>
<dbReference type="PANTHER" id="PTHR14097:SF8">
    <property type="entry name" value="NAD(P)-BINDING DOMAIN-CONTAINING PROTEIN"/>
    <property type="match status" value="1"/>
</dbReference>
<comment type="caution">
    <text evidence="1">The sequence shown here is derived from an EMBL/GenBank/DDBJ whole genome shotgun (WGS) entry which is preliminary data.</text>
</comment>
<dbReference type="AlphaFoldDB" id="A0AAN6XY86"/>
<reference evidence="1" key="2">
    <citation type="submission" date="2023-05" db="EMBL/GenBank/DDBJ databases">
        <authorList>
            <consortium name="Lawrence Berkeley National Laboratory"/>
            <person name="Steindorff A."/>
            <person name="Hensen N."/>
            <person name="Bonometti L."/>
            <person name="Westerberg I."/>
            <person name="Brannstrom I.O."/>
            <person name="Guillou S."/>
            <person name="Cros-Aarteil S."/>
            <person name="Calhoun S."/>
            <person name="Haridas S."/>
            <person name="Kuo A."/>
            <person name="Mondo S."/>
            <person name="Pangilinan J."/>
            <person name="Riley R."/>
            <person name="Labutti K."/>
            <person name="Andreopoulos B."/>
            <person name="Lipzen A."/>
            <person name="Chen C."/>
            <person name="Yanf M."/>
            <person name="Daum C."/>
            <person name="Ng V."/>
            <person name="Clum A."/>
            <person name="Ohm R."/>
            <person name="Martin F."/>
            <person name="Silar P."/>
            <person name="Natvig D."/>
            <person name="Lalanne C."/>
            <person name="Gautier V."/>
            <person name="Ament-Velasquez S.L."/>
            <person name="Kruys A."/>
            <person name="Hutchinson M.I."/>
            <person name="Powell A.J."/>
            <person name="Barry K."/>
            <person name="Miller A.N."/>
            <person name="Grigoriev I.V."/>
            <person name="Debuchy R."/>
            <person name="Gladieux P."/>
            <person name="Thoren M.H."/>
            <person name="Johannesson H."/>
        </authorList>
    </citation>
    <scope>NUCLEOTIDE SEQUENCE</scope>
    <source>
        <strain evidence="1">PSN293</strain>
    </source>
</reference>
<evidence type="ECO:0000313" key="1">
    <source>
        <dbReference type="EMBL" id="KAK4208845.1"/>
    </source>
</evidence>